<dbReference type="RefSeq" id="WP_147168053.1">
    <property type="nucleotide sequence ID" value="NZ_VOOR01000027.1"/>
</dbReference>
<dbReference type="PROSITE" id="PS51257">
    <property type="entry name" value="PROKAR_LIPOPROTEIN"/>
    <property type="match status" value="1"/>
</dbReference>
<reference evidence="2 3" key="1">
    <citation type="submission" date="2019-08" db="EMBL/GenBank/DDBJ databases">
        <title>Genome of Phaeodactylibacter luteus.</title>
        <authorList>
            <person name="Bowman J.P."/>
        </authorList>
    </citation>
    <scope>NUCLEOTIDE SEQUENCE [LARGE SCALE GENOMIC DNA]</scope>
    <source>
        <strain evidence="2 3">KCTC 42180</strain>
    </source>
</reference>
<protein>
    <recommendedName>
        <fullName evidence="4">DUF4856 domain-containing protein</fullName>
    </recommendedName>
</protein>
<feature type="signal peptide" evidence="1">
    <location>
        <begin position="1"/>
        <end position="19"/>
    </location>
</feature>
<dbReference type="AlphaFoldDB" id="A0A5C6RKY4"/>
<gene>
    <name evidence="2" type="ORF">FRY97_13380</name>
</gene>
<name>A0A5C6RKY4_9BACT</name>
<keyword evidence="3" id="KW-1185">Reference proteome</keyword>
<dbReference type="EMBL" id="VOOR01000027">
    <property type="protein sequence ID" value="TXB62605.1"/>
    <property type="molecule type" value="Genomic_DNA"/>
</dbReference>
<evidence type="ECO:0008006" key="4">
    <source>
        <dbReference type="Google" id="ProtNLM"/>
    </source>
</evidence>
<organism evidence="2 3">
    <name type="scientific">Phaeodactylibacter luteus</name>
    <dbReference type="NCBI Taxonomy" id="1564516"/>
    <lineage>
        <taxon>Bacteria</taxon>
        <taxon>Pseudomonadati</taxon>
        <taxon>Bacteroidota</taxon>
        <taxon>Saprospiria</taxon>
        <taxon>Saprospirales</taxon>
        <taxon>Haliscomenobacteraceae</taxon>
        <taxon>Phaeodactylibacter</taxon>
    </lineage>
</organism>
<evidence type="ECO:0000313" key="2">
    <source>
        <dbReference type="EMBL" id="TXB62605.1"/>
    </source>
</evidence>
<proteinExistence type="predicted"/>
<keyword evidence="1" id="KW-0732">Signal</keyword>
<evidence type="ECO:0000313" key="3">
    <source>
        <dbReference type="Proteomes" id="UP000321580"/>
    </source>
</evidence>
<feature type="chain" id="PRO_5022861228" description="DUF4856 domain-containing protein" evidence="1">
    <location>
        <begin position="20"/>
        <end position="372"/>
    </location>
</feature>
<dbReference type="Proteomes" id="UP000321580">
    <property type="component" value="Unassembled WGS sequence"/>
</dbReference>
<evidence type="ECO:0000256" key="1">
    <source>
        <dbReference type="SAM" id="SignalP"/>
    </source>
</evidence>
<accession>A0A5C6RKY4</accession>
<comment type="caution">
    <text evidence="2">The sequence shown here is derived from an EMBL/GenBank/DDBJ whole genome shotgun (WGS) entry which is preliminary data.</text>
</comment>
<dbReference type="OrthoDB" id="5498726at2"/>
<sequence>MKSVKFMMLALAAATFVFSCDDNNEKEPLDIPAEYDGTNFEANTSIELQVREQLTAFVNKAKEGRTPGTSVDAAELSALYSAGSPSLQSITTNYYQGLVDGWIAELSKASGGTYTPGAPAGEGGALGGYLFDENGMELEQLLDKGLYGAAMYNHAVSLIEAGSLTPATVDRLVRIYGAHPDFPNTNNSATADNPDAFLANYTARRDKNDGQGLYTQMKTAFITLQAALKAGEEYSQERDQALQDLTDTWEKANAATVINYCHQAIARLSATNPTEGEIAGGLHSYAEAVGFLQGWRTIPAGYKTISDADIDALLAKMNAPQGQVPTSYRLVTDPGAELPKLQEVIADLQGIYGFTDQEIEDFKENWVSVQGR</sequence>